<comment type="caution">
    <text evidence="5">The sequence shown here is derived from an EMBL/GenBank/DDBJ whole genome shotgun (WGS) entry which is preliminary data.</text>
</comment>
<evidence type="ECO:0000256" key="3">
    <source>
        <dbReference type="RuleBase" id="RU361153"/>
    </source>
</evidence>
<evidence type="ECO:0000313" key="6">
    <source>
        <dbReference type="Proteomes" id="UP000034081"/>
    </source>
</evidence>
<dbReference type="InterPro" id="IPR001547">
    <property type="entry name" value="Glyco_hydro_5"/>
</dbReference>
<proteinExistence type="inferred from homology"/>
<reference evidence="5 6" key="1">
    <citation type="journal article" date="2015" name="Nature">
        <title>rRNA introns, odd ribosomes, and small enigmatic genomes across a large radiation of phyla.</title>
        <authorList>
            <person name="Brown C.T."/>
            <person name="Hug L.A."/>
            <person name="Thomas B.C."/>
            <person name="Sharon I."/>
            <person name="Castelle C.J."/>
            <person name="Singh A."/>
            <person name="Wilkins M.J."/>
            <person name="Williams K.H."/>
            <person name="Banfield J.F."/>
        </authorList>
    </citation>
    <scope>NUCLEOTIDE SEQUENCE [LARGE SCALE GENOMIC DNA]</scope>
</reference>
<dbReference type="InterPro" id="IPR017853">
    <property type="entry name" value="GH"/>
</dbReference>
<dbReference type="Pfam" id="PF00150">
    <property type="entry name" value="Cellulase"/>
    <property type="match status" value="1"/>
</dbReference>
<name>A0A0G0L2D0_9BACT</name>
<dbReference type="SUPFAM" id="SSF51445">
    <property type="entry name" value="(Trans)glycosidases"/>
    <property type="match status" value="1"/>
</dbReference>
<protein>
    <recommendedName>
        <fullName evidence="4">Glycoside hydrolase family 5 domain-containing protein</fullName>
    </recommendedName>
</protein>
<feature type="domain" description="Glycoside hydrolase family 5" evidence="4">
    <location>
        <begin position="51"/>
        <end position="209"/>
    </location>
</feature>
<comment type="similarity">
    <text evidence="3">Belongs to the glycosyl hydrolase 5 (cellulase A) family.</text>
</comment>
<dbReference type="Proteomes" id="UP000034081">
    <property type="component" value="Unassembled WGS sequence"/>
</dbReference>
<dbReference type="GO" id="GO:0004553">
    <property type="term" value="F:hydrolase activity, hydrolyzing O-glycosyl compounds"/>
    <property type="evidence" value="ECO:0007669"/>
    <property type="project" value="InterPro"/>
</dbReference>
<accession>A0A0G0L2D0</accession>
<organism evidence="5 6">
    <name type="scientific">Candidatus Woesebacteria bacterium GW2011_GWB1_38_8</name>
    <dbReference type="NCBI Taxonomy" id="1618570"/>
    <lineage>
        <taxon>Bacteria</taxon>
        <taxon>Candidatus Woeseibacteriota</taxon>
    </lineage>
</organism>
<gene>
    <name evidence="5" type="ORF">UT08_C0010G0064</name>
</gene>
<sequence length="216" mass="24393">MIKKLKFIIILLLLLFVSTKGINAQTSPIKVSPDGHFLEYKGRKVLLIGDSVTQGWMELGTNFNQTDYLNTLSAKGINAVLLWTYIGVVNQVQDARIGYDAPEIWPWKKSGSLFDLSQFNQPYFDRLKSFVSTAEAKGIIVIITVHDGWTKERFSGHPFNQALGGPLSVRDDYVNLGISTNKLRQEAFAQKLISELGAYSNVMFEMFNEGDWYNQT</sequence>
<dbReference type="AlphaFoldDB" id="A0A0G0L2D0"/>
<dbReference type="Gene3D" id="3.20.20.80">
    <property type="entry name" value="Glycosidases"/>
    <property type="match status" value="1"/>
</dbReference>
<evidence type="ECO:0000256" key="2">
    <source>
        <dbReference type="ARBA" id="ARBA00023295"/>
    </source>
</evidence>
<dbReference type="GO" id="GO:0000272">
    <property type="term" value="P:polysaccharide catabolic process"/>
    <property type="evidence" value="ECO:0007669"/>
    <property type="project" value="InterPro"/>
</dbReference>
<evidence type="ECO:0000256" key="1">
    <source>
        <dbReference type="ARBA" id="ARBA00022801"/>
    </source>
</evidence>
<evidence type="ECO:0000259" key="4">
    <source>
        <dbReference type="Pfam" id="PF00150"/>
    </source>
</evidence>
<evidence type="ECO:0000313" key="5">
    <source>
        <dbReference type="EMBL" id="KKQ85137.1"/>
    </source>
</evidence>
<keyword evidence="1 3" id="KW-0378">Hydrolase</keyword>
<dbReference type="STRING" id="1618570.UT08_C0010G0064"/>
<keyword evidence="2 3" id="KW-0326">Glycosidase</keyword>
<dbReference type="EMBL" id="LBVL01000010">
    <property type="protein sequence ID" value="KKQ85137.1"/>
    <property type="molecule type" value="Genomic_DNA"/>
</dbReference>